<organism evidence="8 9">
    <name type="scientific">Mycobacterium kyorinense</name>
    <dbReference type="NCBI Taxonomy" id="487514"/>
    <lineage>
        <taxon>Bacteria</taxon>
        <taxon>Bacillati</taxon>
        <taxon>Actinomycetota</taxon>
        <taxon>Actinomycetes</taxon>
        <taxon>Mycobacteriales</taxon>
        <taxon>Mycobacteriaceae</taxon>
        <taxon>Mycobacterium</taxon>
    </lineage>
</organism>
<evidence type="ECO:0000313" key="8">
    <source>
        <dbReference type="EMBL" id="ORV96242.1"/>
    </source>
</evidence>
<comment type="cofactor">
    <cofactor evidence="1">
        <name>Mg(2+)</name>
        <dbReference type="ChEBI" id="CHEBI:18420"/>
    </cofactor>
</comment>
<dbReference type="GO" id="GO:0004521">
    <property type="term" value="F:RNA endonuclease activity"/>
    <property type="evidence" value="ECO:0007669"/>
    <property type="project" value="InterPro"/>
</dbReference>
<dbReference type="RefSeq" id="WP_045375234.1">
    <property type="nucleotide sequence ID" value="NZ_BBKA01000022.1"/>
</dbReference>
<keyword evidence="2" id="KW-1277">Toxin-antitoxin system</keyword>
<dbReference type="PANTHER" id="PTHR42188">
    <property type="entry name" value="23S RRNA-SPECIFIC ENDONUCLEASE VAPC20"/>
    <property type="match status" value="1"/>
</dbReference>
<keyword evidence="3" id="KW-0540">Nuclease</keyword>
<evidence type="ECO:0000256" key="2">
    <source>
        <dbReference type="ARBA" id="ARBA00022649"/>
    </source>
</evidence>
<comment type="caution">
    <text evidence="8">The sequence shown here is derived from an EMBL/GenBank/DDBJ whole genome shotgun (WGS) entry which is preliminary data.</text>
</comment>
<dbReference type="PANTHER" id="PTHR42188:SF1">
    <property type="entry name" value="23S RRNA-SPECIFIC ENDONUCLEASE VAPC20"/>
    <property type="match status" value="1"/>
</dbReference>
<dbReference type="Pfam" id="PF01850">
    <property type="entry name" value="PIN"/>
    <property type="match status" value="1"/>
</dbReference>
<reference evidence="8 9" key="1">
    <citation type="submission" date="2016-01" db="EMBL/GenBank/DDBJ databases">
        <title>The new phylogeny of the genus Mycobacterium.</title>
        <authorList>
            <person name="Tarcisio F."/>
            <person name="Conor M."/>
            <person name="Antonella G."/>
            <person name="Elisabetta G."/>
            <person name="Giulia F.S."/>
            <person name="Sara T."/>
            <person name="Anna F."/>
            <person name="Clotilde B."/>
            <person name="Roberto B."/>
            <person name="Veronica D.S."/>
            <person name="Fabio R."/>
            <person name="Monica P."/>
            <person name="Olivier J."/>
            <person name="Enrico T."/>
            <person name="Nicola S."/>
        </authorList>
    </citation>
    <scope>NUCLEOTIDE SEQUENCE [LARGE SCALE GENOMIC DNA]</scope>
    <source>
        <strain evidence="8 9">DSM 45166</strain>
    </source>
</reference>
<dbReference type="GO" id="GO:0046872">
    <property type="term" value="F:metal ion binding"/>
    <property type="evidence" value="ECO:0007669"/>
    <property type="project" value="UniProtKB-KW"/>
</dbReference>
<feature type="domain" description="PIN" evidence="7">
    <location>
        <begin position="4"/>
        <end position="122"/>
    </location>
</feature>
<evidence type="ECO:0000256" key="4">
    <source>
        <dbReference type="ARBA" id="ARBA00022723"/>
    </source>
</evidence>
<proteinExistence type="predicted"/>
<accession>A0A1X1XBN2</accession>
<dbReference type="Gene3D" id="3.40.50.1010">
    <property type="entry name" value="5'-nuclease"/>
    <property type="match status" value="1"/>
</dbReference>
<evidence type="ECO:0000256" key="6">
    <source>
        <dbReference type="ARBA" id="ARBA00022842"/>
    </source>
</evidence>
<keyword evidence="4" id="KW-0479">Metal-binding</keyword>
<dbReference type="AlphaFoldDB" id="A0A1X1XBN2"/>
<dbReference type="InterPro" id="IPR002716">
    <property type="entry name" value="PIN_dom"/>
</dbReference>
<evidence type="ECO:0000256" key="3">
    <source>
        <dbReference type="ARBA" id="ARBA00022722"/>
    </source>
</evidence>
<dbReference type="InterPro" id="IPR039018">
    <property type="entry name" value="VapC20-like"/>
</dbReference>
<keyword evidence="9" id="KW-1185">Reference proteome</keyword>
<dbReference type="InterPro" id="IPR029060">
    <property type="entry name" value="PIN-like_dom_sf"/>
</dbReference>
<evidence type="ECO:0000256" key="1">
    <source>
        <dbReference type="ARBA" id="ARBA00001946"/>
    </source>
</evidence>
<sequence length="136" mass="14867">MTLTDAGPLIALIDADEADHETCVLALRTLRLPLITTWPAFTEAMYLLGRAGGAAGQQALWKLLLSGRLDIAELSAAALERAAALMDKYADLPMDLADATLIALAEERGERRIFALDTDFQVYRIHGRTRFEIIPG</sequence>
<protein>
    <recommendedName>
        <fullName evidence="7">PIN domain-containing protein</fullName>
    </recommendedName>
</protein>
<dbReference type="SUPFAM" id="SSF88723">
    <property type="entry name" value="PIN domain-like"/>
    <property type="match status" value="1"/>
</dbReference>
<evidence type="ECO:0000259" key="7">
    <source>
        <dbReference type="Pfam" id="PF01850"/>
    </source>
</evidence>
<evidence type="ECO:0000256" key="5">
    <source>
        <dbReference type="ARBA" id="ARBA00022801"/>
    </source>
</evidence>
<dbReference type="EMBL" id="LQPE01000176">
    <property type="protein sequence ID" value="ORV96242.1"/>
    <property type="molecule type" value="Genomic_DNA"/>
</dbReference>
<dbReference type="GO" id="GO:0016075">
    <property type="term" value="P:rRNA catabolic process"/>
    <property type="evidence" value="ECO:0007669"/>
    <property type="project" value="TreeGrafter"/>
</dbReference>
<evidence type="ECO:0000313" key="9">
    <source>
        <dbReference type="Proteomes" id="UP000193487"/>
    </source>
</evidence>
<keyword evidence="6" id="KW-0460">Magnesium</keyword>
<dbReference type="OrthoDB" id="32665at2"/>
<name>A0A1X1XBN2_9MYCO</name>
<dbReference type="Proteomes" id="UP000193487">
    <property type="component" value="Unassembled WGS sequence"/>
</dbReference>
<keyword evidence="5" id="KW-0378">Hydrolase</keyword>
<gene>
    <name evidence="8" type="ORF">AWC14_17000</name>
</gene>
<dbReference type="GO" id="GO:0016787">
    <property type="term" value="F:hydrolase activity"/>
    <property type="evidence" value="ECO:0007669"/>
    <property type="project" value="UniProtKB-KW"/>
</dbReference>